<dbReference type="Proteomes" id="UP000078576">
    <property type="component" value="Unassembled WGS sequence"/>
</dbReference>
<feature type="domain" description="2EXR" evidence="1">
    <location>
        <begin position="7"/>
        <end position="90"/>
    </location>
</feature>
<reference evidence="3" key="1">
    <citation type="submission" date="2014-12" db="EMBL/GenBank/DDBJ databases">
        <title>Genome Sequence of Valsa Canker Pathogens Uncovers a Specific Adaption of Colonization on Woody Bark.</title>
        <authorList>
            <person name="Yin Z."/>
            <person name="Liu H."/>
            <person name="Gao X."/>
            <person name="Li Z."/>
            <person name="Song N."/>
            <person name="Ke X."/>
            <person name="Dai Q."/>
            <person name="Wu Y."/>
            <person name="Sun Y."/>
            <person name="Xu J.-R."/>
            <person name="Kang Z.K."/>
            <person name="Wang L."/>
            <person name="Huang L."/>
        </authorList>
    </citation>
    <scope>NUCLEOTIDE SEQUENCE [LARGE SCALE GENOMIC DNA]</scope>
    <source>
        <strain evidence="3">SXYL134</strain>
    </source>
</reference>
<dbReference type="AlphaFoldDB" id="A0A194UWY0"/>
<dbReference type="OrthoDB" id="3473305at2759"/>
<evidence type="ECO:0000259" key="1">
    <source>
        <dbReference type="Pfam" id="PF20150"/>
    </source>
</evidence>
<proteinExistence type="predicted"/>
<accession>A0A194UWY0</accession>
<evidence type="ECO:0000313" key="3">
    <source>
        <dbReference type="Proteomes" id="UP000078576"/>
    </source>
</evidence>
<keyword evidence="3" id="KW-1185">Reference proteome</keyword>
<dbReference type="EMBL" id="KN714687">
    <property type="protein sequence ID" value="KUI56227.1"/>
    <property type="molecule type" value="Genomic_DNA"/>
</dbReference>
<gene>
    <name evidence="2" type="ORF">VP1G_03630</name>
</gene>
<evidence type="ECO:0000313" key="2">
    <source>
        <dbReference type="EMBL" id="KUI56227.1"/>
    </source>
</evidence>
<dbReference type="InterPro" id="IPR045518">
    <property type="entry name" value="2EXR"/>
</dbReference>
<sequence length="277" mass="32358">MDQLGLSRLPLEIREAIWNECLPDPTSSPGIYFYNRDHFGPDQASANDSEPGGYARFRVVIEYPVILHVCHESREYAWTRHGISFQQFPRKAGPLRVWAPYSHVLKPCRPYRPEIDVFFYSEDHISDLWEISDRRRNDPIGVFGSIRYFALGTWHFMDEFAIEFWLKFMCTLPCLRNVSLVFGHHWGFFGASNDKLEFRHFSLVPFIRKTAWVYPGFEEEDIQDLELAPVRVTNFLEALKHSLSTMEVVDKTHAPWDEESGMWLFSLSAETMVGDPI</sequence>
<organism evidence="2 3">
    <name type="scientific">Cytospora mali</name>
    <name type="common">Apple Valsa canker fungus</name>
    <name type="synonym">Valsa mali</name>
    <dbReference type="NCBI Taxonomy" id="578113"/>
    <lineage>
        <taxon>Eukaryota</taxon>
        <taxon>Fungi</taxon>
        <taxon>Dikarya</taxon>
        <taxon>Ascomycota</taxon>
        <taxon>Pezizomycotina</taxon>
        <taxon>Sordariomycetes</taxon>
        <taxon>Sordariomycetidae</taxon>
        <taxon>Diaporthales</taxon>
        <taxon>Cytosporaceae</taxon>
        <taxon>Cytospora</taxon>
    </lineage>
</organism>
<dbReference type="Pfam" id="PF20150">
    <property type="entry name" value="2EXR"/>
    <property type="match status" value="1"/>
</dbReference>
<protein>
    <recommendedName>
        <fullName evidence="1">2EXR domain-containing protein</fullName>
    </recommendedName>
</protein>
<name>A0A194UWY0_CYTMA</name>